<evidence type="ECO:0000259" key="2">
    <source>
        <dbReference type="Pfam" id="PF01471"/>
    </source>
</evidence>
<proteinExistence type="predicted"/>
<dbReference type="Gene3D" id="1.10.101.10">
    <property type="entry name" value="PGBD-like superfamily/PGBD"/>
    <property type="match status" value="1"/>
</dbReference>
<protein>
    <recommendedName>
        <fullName evidence="2">Peptidoglycan binding-like domain-containing protein</fullName>
    </recommendedName>
</protein>
<feature type="signal peptide" evidence="1">
    <location>
        <begin position="1"/>
        <end position="36"/>
    </location>
</feature>
<keyword evidence="4" id="KW-1185">Reference proteome</keyword>
<dbReference type="SUPFAM" id="SSF47090">
    <property type="entry name" value="PGBD-like"/>
    <property type="match status" value="1"/>
</dbReference>
<name>A0ABN0ZE44_9ACTN</name>
<organism evidence="3 4">
    <name type="scientific">Streptomyces stramineus</name>
    <dbReference type="NCBI Taxonomy" id="173861"/>
    <lineage>
        <taxon>Bacteria</taxon>
        <taxon>Bacillati</taxon>
        <taxon>Actinomycetota</taxon>
        <taxon>Actinomycetes</taxon>
        <taxon>Kitasatosporales</taxon>
        <taxon>Streptomycetaceae</taxon>
        <taxon>Streptomyces</taxon>
    </lineage>
</organism>
<reference evidence="3 4" key="1">
    <citation type="journal article" date="2019" name="Int. J. Syst. Evol. Microbiol.">
        <title>The Global Catalogue of Microorganisms (GCM) 10K type strain sequencing project: providing services to taxonomists for standard genome sequencing and annotation.</title>
        <authorList>
            <consortium name="The Broad Institute Genomics Platform"/>
            <consortium name="The Broad Institute Genome Sequencing Center for Infectious Disease"/>
            <person name="Wu L."/>
            <person name="Ma J."/>
        </authorList>
    </citation>
    <scope>NUCLEOTIDE SEQUENCE [LARGE SCALE GENOMIC DNA]</scope>
    <source>
        <strain evidence="3 4">JCM 10649</strain>
    </source>
</reference>
<evidence type="ECO:0000313" key="4">
    <source>
        <dbReference type="Proteomes" id="UP001499895"/>
    </source>
</evidence>
<accession>A0ABN0ZE44</accession>
<feature type="chain" id="PRO_5047083389" description="Peptidoglycan binding-like domain-containing protein" evidence="1">
    <location>
        <begin position="37"/>
        <end position="141"/>
    </location>
</feature>
<dbReference type="EMBL" id="BAAAHB010000002">
    <property type="protein sequence ID" value="GAA0444363.1"/>
    <property type="molecule type" value="Genomic_DNA"/>
</dbReference>
<dbReference type="Pfam" id="PF01471">
    <property type="entry name" value="PG_binding_1"/>
    <property type="match status" value="1"/>
</dbReference>
<dbReference type="InterPro" id="IPR036366">
    <property type="entry name" value="PGBDSf"/>
</dbReference>
<gene>
    <name evidence="3" type="ORF">GCM10009544_03920</name>
</gene>
<dbReference type="InterPro" id="IPR036365">
    <property type="entry name" value="PGBD-like_sf"/>
</dbReference>
<dbReference type="InterPro" id="IPR002477">
    <property type="entry name" value="Peptidoglycan-bd-like"/>
</dbReference>
<comment type="caution">
    <text evidence="3">The sequence shown here is derived from an EMBL/GenBank/DDBJ whole genome shotgun (WGS) entry which is preliminary data.</text>
</comment>
<keyword evidence="1" id="KW-0732">Signal</keyword>
<evidence type="ECO:0000313" key="3">
    <source>
        <dbReference type="EMBL" id="GAA0444363.1"/>
    </source>
</evidence>
<dbReference type="Proteomes" id="UP001499895">
    <property type="component" value="Unassembled WGS sequence"/>
</dbReference>
<evidence type="ECO:0000256" key="1">
    <source>
        <dbReference type="SAM" id="SignalP"/>
    </source>
</evidence>
<sequence>MNHRSWGKPKRTSVKIMTAVSAGFLASAVLAGTATAASPAPNAADTAPAASASVRCYMHQTIGVYCGFYRGTDQSDFGDSGPKVKEIQALLLDTGYSVGPKGIDGYFGKDTRSAGKAFQAKNKLAADGIVGPKTWSALRMA</sequence>
<feature type="domain" description="Peptidoglycan binding-like" evidence="2">
    <location>
        <begin position="80"/>
        <end position="138"/>
    </location>
</feature>